<feature type="domain" description="Arrestin C-terminal-like" evidence="2">
    <location>
        <begin position="331"/>
        <end position="488"/>
    </location>
</feature>
<dbReference type="Proteomes" id="UP000736335">
    <property type="component" value="Unassembled WGS sequence"/>
</dbReference>
<feature type="compositionally biased region" description="Low complexity" evidence="1">
    <location>
        <begin position="10"/>
        <end position="27"/>
    </location>
</feature>
<reference evidence="3" key="2">
    <citation type="submission" date="2020-11" db="EMBL/GenBank/DDBJ databases">
        <authorList>
            <consortium name="DOE Joint Genome Institute"/>
            <person name="Kuo A."/>
            <person name="Miyauchi S."/>
            <person name="Kiss E."/>
            <person name="Drula E."/>
            <person name="Kohler A."/>
            <person name="Sanchez-Garcia M."/>
            <person name="Andreopoulos B."/>
            <person name="Barry K.W."/>
            <person name="Bonito G."/>
            <person name="Buee M."/>
            <person name="Carver A."/>
            <person name="Chen C."/>
            <person name="Cichocki N."/>
            <person name="Clum A."/>
            <person name="Culley D."/>
            <person name="Crous P.W."/>
            <person name="Fauchery L."/>
            <person name="Girlanda M."/>
            <person name="Hayes R."/>
            <person name="Keri Z."/>
            <person name="Labutti K."/>
            <person name="Lipzen A."/>
            <person name="Lombard V."/>
            <person name="Magnuson J."/>
            <person name="Maillard F."/>
            <person name="Morin E."/>
            <person name="Murat C."/>
            <person name="Nolan M."/>
            <person name="Ohm R."/>
            <person name="Pangilinan J."/>
            <person name="Pereira M."/>
            <person name="Perotto S."/>
            <person name="Peter M."/>
            <person name="Riley R."/>
            <person name="Sitrit Y."/>
            <person name="Stielow B."/>
            <person name="Szollosi G."/>
            <person name="Zifcakova L."/>
            <person name="Stursova M."/>
            <person name="Spatafora J.W."/>
            <person name="Tedersoo L."/>
            <person name="Vaario L.-M."/>
            <person name="Yamada A."/>
            <person name="Yan M."/>
            <person name="Wang P."/>
            <person name="Xu J."/>
            <person name="Bruns T."/>
            <person name="Baldrian P."/>
            <person name="Vilgalys R."/>
            <person name="Henrissat B."/>
            <person name="Grigoriev I.V."/>
            <person name="Hibbett D."/>
            <person name="Nagy L.G."/>
            <person name="Martin F.M."/>
        </authorList>
    </citation>
    <scope>NUCLEOTIDE SEQUENCE</scope>
    <source>
        <strain evidence="3">UH-Tt-Lm1</strain>
    </source>
</reference>
<organism evidence="3 4">
    <name type="scientific">Thelephora terrestris</name>
    <dbReference type="NCBI Taxonomy" id="56493"/>
    <lineage>
        <taxon>Eukaryota</taxon>
        <taxon>Fungi</taxon>
        <taxon>Dikarya</taxon>
        <taxon>Basidiomycota</taxon>
        <taxon>Agaricomycotina</taxon>
        <taxon>Agaricomycetes</taxon>
        <taxon>Thelephorales</taxon>
        <taxon>Thelephoraceae</taxon>
        <taxon>Thelephora</taxon>
    </lineage>
</organism>
<dbReference type="InterPro" id="IPR011022">
    <property type="entry name" value="Arrestin_C-like"/>
</dbReference>
<evidence type="ECO:0000256" key="1">
    <source>
        <dbReference type="SAM" id="MobiDB-lite"/>
    </source>
</evidence>
<name>A0A9P6HIQ8_9AGAM</name>
<dbReference type="Gene3D" id="2.60.40.640">
    <property type="match status" value="2"/>
</dbReference>
<evidence type="ECO:0000259" key="2">
    <source>
        <dbReference type="SMART" id="SM01017"/>
    </source>
</evidence>
<dbReference type="InterPro" id="IPR014756">
    <property type="entry name" value="Ig_E-set"/>
</dbReference>
<feature type="compositionally biased region" description="Polar residues" evidence="1">
    <location>
        <begin position="721"/>
        <end position="730"/>
    </location>
</feature>
<gene>
    <name evidence="3" type="ORF">BJ322DRAFT_1121432</name>
</gene>
<dbReference type="EMBL" id="WIUZ02000005">
    <property type="protein sequence ID" value="KAF9786850.1"/>
    <property type="molecule type" value="Genomic_DNA"/>
</dbReference>
<feature type="compositionally biased region" description="Basic and acidic residues" evidence="1">
    <location>
        <begin position="737"/>
        <end position="760"/>
    </location>
</feature>
<dbReference type="Pfam" id="PF02752">
    <property type="entry name" value="Arrestin_C"/>
    <property type="match status" value="1"/>
</dbReference>
<dbReference type="SUPFAM" id="SSF81296">
    <property type="entry name" value="E set domains"/>
    <property type="match status" value="1"/>
</dbReference>
<feature type="region of interest" description="Disordered" evidence="1">
    <location>
        <begin position="1"/>
        <end position="27"/>
    </location>
</feature>
<dbReference type="OrthoDB" id="298939at2759"/>
<reference evidence="3" key="1">
    <citation type="journal article" date="2020" name="Nat. Commun.">
        <title>Large-scale genome sequencing of mycorrhizal fungi provides insights into the early evolution of symbiotic traits.</title>
        <authorList>
            <person name="Miyauchi S."/>
            <person name="Kiss E."/>
            <person name="Kuo A."/>
            <person name="Drula E."/>
            <person name="Kohler A."/>
            <person name="Sanchez-Garcia M."/>
            <person name="Morin E."/>
            <person name="Andreopoulos B."/>
            <person name="Barry K.W."/>
            <person name="Bonito G."/>
            <person name="Buee M."/>
            <person name="Carver A."/>
            <person name="Chen C."/>
            <person name="Cichocki N."/>
            <person name="Clum A."/>
            <person name="Culley D."/>
            <person name="Crous P.W."/>
            <person name="Fauchery L."/>
            <person name="Girlanda M."/>
            <person name="Hayes R.D."/>
            <person name="Keri Z."/>
            <person name="LaButti K."/>
            <person name="Lipzen A."/>
            <person name="Lombard V."/>
            <person name="Magnuson J."/>
            <person name="Maillard F."/>
            <person name="Murat C."/>
            <person name="Nolan M."/>
            <person name="Ohm R.A."/>
            <person name="Pangilinan J."/>
            <person name="Pereira M.F."/>
            <person name="Perotto S."/>
            <person name="Peter M."/>
            <person name="Pfister S."/>
            <person name="Riley R."/>
            <person name="Sitrit Y."/>
            <person name="Stielow J.B."/>
            <person name="Szollosi G."/>
            <person name="Zifcakova L."/>
            <person name="Stursova M."/>
            <person name="Spatafora J.W."/>
            <person name="Tedersoo L."/>
            <person name="Vaario L.M."/>
            <person name="Yamada A."/>
            <person name="Yan M."/>
            <person name="Wang P."/>
            <person name="Xu J."/>
            <person name="Bruns T."/>
            <person name="Baldrian P."/>
            <person name="Vilgalys R."/>
            <person name="Dunand C."/>
            <person name="Henrissat B."/>
            <person name="Grigoriev I.V."/>
            <person name="Hibbett D."/>
            <person name="Nagy L.G."/>
            <person name="Martin F.M."/>
        </authorList>
    </citation>
    <scope>NUCLEOTIDE SEQUENCE</scope>
    <source>
        <strain evidence="3">UH-Tt-Lm1</strain>
    </source>
</reference>
<dbReference type="SMART" id="SM01017">
    <property type="entry name" value="Arrestin_C"/>
    <property type="match status" value="1"/>
</dbReference>
<feature type="compositionally biased region" description="Polar residues" evidence="1">
    <location>
        <begin position="582"/>
        <end position="598"/>
    </location>
</feature>
<sequence>MIASGSATNSRPSLISTSSGSSSNVNSLRSAQGMEGLLLAETGGGMVALDLFNNTTGFREGLSISRNTITPERPRLRPRFYLFDSRSPTPQRGTLPDYAIPPAETSKELKAILGNTHSKLKSGASISSSLAGEIPGANERLLLEQTKPHALAEVDVALESNVYVQGGSLQGSLVVNVLQHPKGYPVQITEPKLRVVGYEHVPSIDDRHVFYQESQPISSLSSAWNAPFDSEFDDDGFARTKAGLHIIPFSFFLPIAGTSGDSKGVFNSSGASVRYITMVTAKVKDTETGKISVAHFYRDCEIWPRLDPTTTLQSAPRPIQVTASKSLFLGGSGTVKFTATLHRLHWVSGQRCFVKAVVLNKTTRTLKSFVLTLIRRTTIFKSRAAMNIDGRDDPDACQTNTTYKEVAQSTLETSHRVLRGYAGSKGWWTGVNPGENAIFSHYIMIPPDALSVARGRILELEYSIRATVSAGPLSSNVSVDIPIRIVNFMSLDTPPSIVDPDAMAGATSLRARYYSHLGTRSSSTHEQLDGESFKLSPGASSPITPSPLSGARSDQVDSDGEVDMVVRKASSQHPEAVAKSVGTGSLQNLDQNNQTPIQSLVYGPGRVRSKTISRIPQSPNSFAKLAQDKLLRMESDSPLAVTEVASSSTSGPTDGIADLIVFPSITTSHQPMHHPSASQPSSSSIPEELAAGQASSTAERVQSAPVRRGEPLEQGTRPNAGRSQSDATLWSSSTKSGSDKSSDVRKRIEQLEAKMRGGPK</sequence>
<feature type="compositionally biased region" description="Polar residues" evidence="1">
    <location>
        <begin position="538"/>
        <end position="547"/>
    </location>
</feature>
<comment type="caution">
    <text evidence="3">The sequence shown here is derived from an EMBL/GenBank/DDBJ whole genome shotgun (WGS) entry which is preliminary data.</text>
</comment>
<feature type="compositionally biased region" description="Low complexity" evidence="1">
    <location>
        <begin position="668"/>
        <end position="684"/>
    </location>
</feature>
<dbReference type="AlphaFoldDB" id="A0A9P6HIQ8"/>
<protein>
    <recommendedName>
        <fullName evidence="2">Arrestin C-terminal-like domain-containing protein</fullName>
    </recommendedName>
</protein>
<evidence type="ECO:0000313" key="3">
    <source>
        <dbReference type="EMBL" id="KAF9786850.1"/>
    </source>
</evidence>
<feature type="region of interest" description="Disordered" evidence="1">
    <location>
        <begin position="520"/>
        <end position="602"/>
    </location>
</feature>
<evidence type="ECO:0000313" key="4">
    <source>
        <dbReference type="Proteomes" id="UP000736335"/>
    </source>
</evidence>
<feature type="region of interest" description="Disordered" evidence="1">
    <location>
        <begin position="667"/>
        <end position="760"/>
    </location>
</feature>
<dbReference type="InterPro" id="IPR014752">
    <property type="entry name" value="Arrestin-like_C"/>
</dbReference>
<keyword evidence="4" id="KW-1185">Reference proteome</keyword>
<accession>A0A9P6HIQ8</accession>
<proteinExistence type="predicted"/>